<reference evidence="2" key="1">
    <citation type="journal article" date="2022" name="Mol. Ecol. Resour.">
        <title>The genomes of chicory, endive, great burdock and yacon provide insights into Asteraceae palaeo-polyploidization history and plant inulin production.</title>
        <authorList>
            <person name="Fan W."/>
            <person name="Wang S."/>
            <person name="Wang H."/>
            <person name="Wang A."/>
            <person name="Jiang F."/>
            <person name="Liu H."/>
            <person name="Zhao H."/>
            <person name="Xu D."/>
            <person name="Zhang Y."/>
        </authorList>
    </citation>
    <scope>NUCLEOTIDE SEQUENCE [LARGE SCALE GENOMIC DNA]</scope>
    <source>
        <strain evidence="2">cv. Niubang</strain>
    </source>
</reference>
<dbReference type="Proteomes" id="UP001055879">
    <property type="component" value="Linkage Group LG13"/>
</dbReference>
<comment type="caution">
    <text evidence="1">The sequence shown here is derived from an EMBL/GenBank/DDBJ whole genome shotgun (WGS) entry which is preliminary data.</text>
</comment>
<reference evidence="1 2" key="2">
    <citation type="journal article" date="2022" name="Mol. Ecol. Resour.">
        <title>The genomes of chicory, endive, great burdock and yacon provide insights into Asteraceae paleo-polyploidization history and plant inulin production.</title>
        <authorList>
            <person name="Fan W."/>
            <person name="Wang S."/>
            <person name="Wang H."/>
            <person name="Wang A."/>
            <person name="Jiang F."/>
            <person name="Liu H."/>
            <person name="Zhao H."/>
            <person name="Xu D."/>
            <person name="Zhang Y."/>
        </authorList>
    </citation>
    <scope>NUCLEOTIDE SEQUENCE [LARGE SCALE GENOMIC DNA]</scope>
    <source>
        <strain evidence="2">cv. Niubang</strain>
    </source>
</reference>
<evidence type="ECO:0000313" key="1">
    <source>
        <dbReference type="EMBL" id="KAI3681272.1"/>
    </source>
</evidence>
<sequence>MMKKICTLELLSEKKVRSFQALRAEELTGLCESLRVSSGSVINFTETIVGMINNVICRATLGSNYKAQDQAVLIGLIKELLVTSGAFNVGEFFPRLKFLNVLLGIKSKWLKIHKDLDKILEEVLEDHKGRQGGGIERADEDLVDVLLRIKDGEELENPITFDNVKAVLLDMFAAGTDTSSATIVWAMAEMMRNPKVLKKAIEEFIPFGAGRRMCPGITFGTNSVESTLVELLYRFDWRLPDGLKPEDINMEECDGITTTLKEPLQIIPIALSSPMN</sequence>
<keyword evidence="2" id="KW-1185">Reference proteome</keyword>
<name>A0ACB8Y8N6_ARCLA</name>
<gene>
    <name evidence="1" type="ORF">L6452_36062</name>
</gene>
<accession>A0ACB8Y8N6</accession>
<dbReference type="EMBL" id="CM042059">
    <property type="protein sequence ID" value="KAI3681272.1"/>
    <property type="molecule type" value="Genomic_DNA"/>
</dbReference>
<protein>
    <submittedName>
        <fullName evidence="1">Uncharacterized protein</fullName>
    </submittedName>
</protein>
<organism evidence="1 2">
    <name type="scientific">Arctium lappa</name>
    <name type="common">Greater burdock</name>
    <name type="synonym">Lappa major</name>
    <dbReference type="NCBI Taxonomy" id="4217"/>
    <lineage>
        <taxon>Eukaryota</taxon>
        <taxon>Viridiplantae</taxon>
        <taxon>Streptophyta</taxon>
        <taxon>Embryophyta</taxon>
        <taxon>Tracheophyta</taxon>
        <taxon>Spermatophyta</taxon>
        <taxon>Magnoliopsida</taxon>
        <taxon>eudicotyledons</taxon>
        <taxon>Gunneridae</taxon>
        <taxon>Pentapetalae</taxon>
        <taxon>asterids</taxon>
        <taxon>campanulids</taxon>
        <taxon>Asterales</taxon>
        <taxon>Asteraceae</taxon>
        <taxon>Carduoideae</taxon>
        <taxon>Cardueae</taxon>
        <taxon>Arctiinae</taxon>
        <taxon>Arctium</taxon>
    </lineage>
</organism>
<evidence type="ECO:0000313" key="2">
    <source>
        <dbReference type="Proteomes" id="UP001055879"/>
    </source>
</evidence>
<proteinExistence type="predicted"/>